<dbReference type="Proteomes" id="UP001519460">
    <property type="component" value="Unassembled WGS sequence"/>
</dbReference>
<name>A0ABD0KGK7_9CAEN</name>
<reference evidence="2 3" key="1">
    <citation type="journal article" date="2023" name="Sci. Data">
        <title>Genome assembly of the Korean intertidal mud-creeper Batillaria attramentaria.</title>
        <authorList>
            <person name="Patra A.K."/>
            <person name="Ho P.T."/>
            <person name="Jun S."/>
            <person name="Lee S.J."/>
            <person name="Kim Y."/>
            <person name="Won Y.J."/>
        </authorList>
    </citation>
    <scope>NUCLEOTIDE SEQUENCE [LARGE SCALE GENOMIC DNA]</scope>
    <source>
        <strain evidence="2">Wonlab-2016</strain>
    </source>
</reference>
<keyword evidence="3" id="KW-1185">Reference proteome</keyword>
<comment type="caution">
    <text evidence="2">The sequence shown here is derived from an EMBL/GenBank/DDBJ whole genome shotgun (WGS) entry which is preliminary data.</text>
</comment>
<dbReference type="AlphaFoldDB" id="A0ABD0KGK7"/>
<evidence type="ECO:0000313" key="3">
    <source>
        <dbReference type="Proteomes" id="UP001519460"/>
    </source>
</evidence>
<protein>
    <submittedName>
        <fullName evidence="2">Uncharacterized protein</fullName>
    </submittedName>
</protein>
<feature type="region of interest" description="Disordered" evidence="1">
    <location>
        <begin position="10"/>
        <end position="35"/>
    </location>
</feature>
<dbReference type="EMBL" id="JACVVK020000184">
    <property type="protein sequence ID" value="KAK7486111.1"/>
    <property type="molecule type" value="Genomic_DNA"/>
</dbReference>
<sequence length="89" mass="9269">MAPVLQVLIESRRPRPASRHGPTTTGEPSATGQTSRALFTHLAGELSPAAFSQGVAPRGAQPNVLWVIFLPPGTSGAPASPTPLYPDEK</sequence>
<accession>A0ABD0KGK7</accession>
<evidence type="ECO:0000313" key="2">
    <source>
        <dbReference type="EMBL" id="KAK7486111.1"/>
    </source>
</evidence>
<evidence type="ECO:0000256" key="1">
    <source>
        <dbReference type="SAM" id="MobiDB-lite"/>
    </source>
</evidence>
<organism evidence="2 3">
    <name type="scientific">Batillaria attramentaria</name>
    <dbReference type="NCBI Taxonomy" id="370345"/>
    <lineage>
        <taxon>Eukaryota</taxon>
        <taxon>Metazoa</taxon>
        <taxon>Spiralia</taxon>
        <taxon>Lophotrochozoa</taxon>
        <taxon>Mollusca</taxon>
        <taxon>Gastropoda</taxon>
        <taxon>Caenogastropoda</taxon>
        <taxon>Sorbeoconcha</taxon>
        <taxon>Cerithioidea</taxon>
        <taxon>Batillariidae</taxon>
        <taxon>Batillaria</taxon>
    </lineage>
</organism>
<gene>
    <name evidence="2" type="ORF">BaRGS_00022720</name>
</gene>
<feature type="compositionally biased region" description="Polar residues" evidence="1">
    <location>
        <begin position="21"/>
        <end position="35"/>
    </location>
</feature>
<proteinExistence type="predicted"/>